<reference evidence="5" key="1">
    <citation type="journal article" date="2019" name="Int. J. Syst. Evol. Microbiol.">
        <title>The Global Catalogue of Microorganisms (GCM) 10K type strain sequencing project: providing services to taxonomists for standard genome sequencing and annotation.</title>
        <authorList>
            <consortium name="The Broad Institute Genomics Platform"/>
            <consortium name="The Broad Institute Genome Sequencing Center for Infectious Disease"/>
            <person name="Wu L."/>
            <person name="Ma J."/>
        </authorList>
    </citation>
    <scope>NUCLEOTIDE SEQUENCE [LARGE SCALE GENOMIC DNA]</scope>
    <source>
        <strain evidence="5">NBRC 111756</strain>
    </source>
</reference>
<accession>A0ABW2A761</accession>
<evidence type="ECO:0000259" key="3">
    <source>
        <dbReference type="Pfam" id="PF13458"/>
    </source>
</evidence>
<evidence type="ECO:0000256" key="1">
    <source>
        <dbReference type="ARBA" id="ARBA00010062"/>
    </source>
</evidence>
<evidence type="ECO:0000313" key="4">
    <source>
        <dbReference type="EMBL" id="MFC6673287.1"/>
    </source>
</evidence>
<evidence type="ECO:0000313" key="5">
    <source>
        <dbReference type="Proteomes" id="UP001596422"/>
    </source>
</evidence>
<keyword evidence="2" id="KW-0732">Signal</keyword>
<organism evidence="4 5">
    <name type="scientific">Marinobacterium aestuariivivens</name>
    <dbReference type="NCBI Taxonomy" id="1698799"/>
    <lineage>
        <taxon>Bacteria</taxon>
        <taxon>Pseudomonadati</taxon>
        <taxon>Pseudomonadota</taxon>
        <taxon>Gammaproteobacteria</taxon>
        <taxon>Oceanospirillales</taxon>
        <taxon>Oceanospirillaceae</taxon>
        <taxon>Marinobacterium</taxon>
    </lineage>
</organism>
<dbReference type="CDD" id="cd06347">
    <property type="entry name" value="PBP1_ABC_LivK_ligand_binding-like"/>
    <property type="match status" value="1"/>
</dbReference>
<dbReference type="PANTHER" id="PTHR30483">
    <property type="entry name" value="LEUCINE-SPECIFIC-BINDING PROTEIN"/>
    <property type="match status" value="1"/>
</dbReference>
<sequence length="376" mass="41107">MRVLMLLALGLWLTGCGAGKDEPLELRIGLIAPISGALTDTGRTTLEGAELAVAEINRNGTLRVEGRQVRLVLVTEDNEDRSEAAVSAVLKLVNQEGVAVIVGPQASRNAIPAARAANELKIPLISPASTHPETTRHHDWVFRVAFTDSFQAQVLARLSREYLGMQRVAVLFDIASAYNRNLAEEFRDRFRALGGEIVAFEAYTRDAPDIGEPLARIAGSGAEGVFLPNYYNEVPQQIRQLRAQGMDPVWIGSDSWAQIPPVHRRLMEGAYFSALFFADSDEPKVREFVARYRERYEREPTDIAALTYDGVGLLAAAVSAAGSLEPGAIRDSLATLDRYQGVTGEVTYTGSGDPVKSATILRVEDGRFVFHARIEP</sequence>
<comment type="similarity">
    <text evidence="1">Belongs to the leucine-binding protein family.</text>
</comment>
<feature type="domain" description="Leucine-binding protein" evidence="3">
    <location>
        <begin position="26"/>
        <end position="366"/>
    </location>
</feature>
<dbReference type="PANTHER" id="PTHR30483:SF6">
    <property type="entry name" value="PERIPLASMIC BINDING PROTEIN OF ABC TRANSPORTER FOR NATURAL AMINO ACIDS"/>
    <property type="match status" value="1"/>
</dbReference>
<gene>
    <name evidence="4" type="ORF">ACFQDL_26765</name>
</gene>
<dbReference type="InterPro" id="IPR028082">
    <property type="entry name" value="Peripla_BP_I"/>
</dbReference>
<dbReference type="SUPFAM" id="SSF53822">
    <property type="entry name" value="Periplasmic binding protein-like I"/>
    <property type="match status" value="1"/>
</dbReference>
<comment type="caution">
    <text evidence="4">The sequence shown here is derived from an EMBL/GenBank/DDBJ whole genome shotgun (WGS) entry which is preliminary data.</text>
</comment>
<protein>
    <submittedName>
        <fullName evidence="4">ABC transporter substrate-binding protein</fullName>
    </submittedName>
</protein>
<dbReference type="Gene3D" id="3.40.50.2300">
    <property type="match status" value="2"/>
</dbReference>
<dbReference type="EMBL" id="JBHSWE010000001">
    <property type="protein sequence ID" value="MFC6673287.1"/>
    <property type="molecule type" value="Genomic_DNA"/>
</dbReference>
<dbReference type="Pfam" id="PF13458">
    <property type="entry name" value="Peripla_BP_6"/>
    <property type="match status" value="1"/>
</dbReference>
<evidence type="ECO:0000256" key="2">
    <source>
        <dbReference type="ARBA" id="ARBA00022729"/>
    </source>
</evidence>
<dbReference type="PROSITE" id="PS51257">
    <property type="entry name" value="PROKAR_LIPOPROTEIN"/>
    <property type="match status" value="1"/>
</dbReference>
<dbReference type="RefSeq" id="WP_379911658.1">
    <property type="nucleotide sequence ID" value="NZ_JBHSWE010000001.1"/>
</dbReference>
<dbReference type="InterPro" id="IPR028081">
    <property type="entry name" value="Leu-bd"/>
</dbReference>
<keyword evidence="5" id="KW-1185">Reference proteome</keyword>
<proteinExistence type="inferred from homology"/>
<dbReference type="InterPro" id="IPR051010">
    <property type="entry name" value="BCAA_transport"/>
</dbReference>
<name>A0ABW2A761_9GAMM</name>
<dbReference type="Proteomes" id="UP001596422">
    <property type="component" value="Unassembled WGS sequence"/>
</dbReference>